<accession>A0ABP0LE43</accession>
<evidence type="ECO:0000313" key="2">
    <source>
        <dbReference type="Proteomes" id="UP001642484"/>
    </source>
</evidence>
<protein>
    <recommendedName>
        <fullName evidence="3">Secreted protein</fullName>
    </recommendedName>
</protein>
<comment type="caution">
    <text evidence="1">The sequence shown here is derived from an EMBL/GenBank/DDBJ whole genome shotgun (WGS) entry which is preliminary data.</text>
</comment>
<evidence type="ECO:0008006" key="3">
    <source>
        <dbReference type="Google" id="ProtNLM"/>
    </source>
</evidence>
<dbReference type="EMBL" id="CAXAMN010012003">
    <property type="protein sequence ID" value="CAK9036992.1"/>
    <property type="molecule type" value="Genomic_DNA"/>
</dbReference>
<evidence type="ECO:0000313" key="1">
    <source>
        <dbReference type="EMBL" id="CAK9036992.1"/>
    </source>
</evidence>
<keyword evidence="2" id="KW-1185">Reference proteome</keyword>
<name>A0ABP0LE43_9DINO</name>
<gene>
    <name evidence="1" type="ORF">CCMP2556_LOCUS20506</name>
</gene>
<dbReference type="Proteomes" id="UP001642484">
    <property type="component" value="Unassembled WGS sequence"/>
</dbReference>
<organism evidence="1 2">
    <name type="scientific">Durusdinium trenchii</name>
    <dbReference type="NCBI Taxonomy" id="1381693"/>
    <lineage>
        <taxon>Eukaryota</taxon>
        <taxon>Sar</taxon>
        <taxon>Alveolata</taxon>
        <taxon>Dinophyceae</taxon>
        <taxon>Suessiales</taxon>
        <taxon>Symbiodiniaceae</taxon>
        <taxon>Durusdinium</taxon>
    </lineage>
</organism>
<sequence>MFLFFYYFFGPLDLSLFPFLCMFLQIRTAFLFTFGLELIERYPFSPPVLVCVRRNSKCGKCLESSCSSRLRCFESTFLLPSPFSDNLGPVSPCAPGKLCVHKAMCYAFKESMWQSYM</sequence>
<reference evidence="1 2" key="1">
    <citation type="submission" date="2024-02" db="EMBL/GenBank/DDBJ databases">
        <authorList>
            <person name="Chen Y."/>
            <person name="Shah S."/>
            <person name="Dougan E. K."/>
            <person name="Thang M."/>
            <person name="Chan C."/>
        </authorList>
    </citation>
    <scope>NUCLEOTIDE SEQUENCE [LARGE SCALE GENOMIC DNA]</scope>
</reference>
<proteinExistence type="predicted"/>